<dbReference type="PANTHER" id="PTHR30509:SF9">
    <property type="entry name" value="MULTIDRUG RESISTANCE PROTEIN MDTO"/>
    <property type="match status" value="1"/>
</dbReference>
<evidence type="ECO:0000256" key="4">
    <source>
        <dbReference type="ARBA" id="ARBA00022989"/>
    </source>
</evidence>
<feature type="transmembrane region" description="Helical" evidence="8">
    <location>
        <begin position="542"/>
        <end position="560"/>
    </location>
</feature>
<gene>
    <name evidence="10" type="ORF">GCM10012286_21730</name>
</gene>
<feature type="compositionally biased region" description="Basic and acidic residues" evidence="7">
    <location>
        <begin position="385"/>
        <end position="396"/>
    </location>
</feature>
<feature type="domain" description="Integral membrane bound transporter" evidence="9">
    <location>
        <begin position="426"/>
        <end position="551"/>
    </location>
</feature>
<feature type="transmembrane region" description="Helical" evidence="8">
    <location>
        <begin position="28"/>
        <end position="45"/>
    </location>
</feature>
<feature type="transmembrane region" description="Helical" evidence="8">
    <location>
        <begin position="98"/>
        <end position="116"/>
    </location>
</feature>
<evidence type="ECO:0000259" key="9">
    <source>
        <dbReference type="Pfam" id="PF13515"/>
    </source>
</evidence>
<evidence type="ECO:0000256" key="7">
    <source>
        <dbReference type="SAM" id="MobiDB-lite"/>
    </source>
</evidence>
<keyword evidence="2" id="KW-1003">Cell membrane</keyword>
<protein>
    <submittedName>
        <fullName evidence="10">Membrane protein</fullName>
    </submittedName>
</protein>
<keyword evidence="4 8" id="KW-1133">Transmembrane helix</keyword>
<evidence type="ECO:0000256" key="8">
    <source>
        <dbReference type="SAM" id="Phobius"/>
    </source>
</evidence>
<name>A0ABQ2LPW4_9ACTN</name>
<reference evidence="11" key="1">
    <citation type="journal article" date="2019" name="Int. J. Syst. Evol. Microbiol.">
        <title>The Global Catalogue of Microorganisms (GCM) 10K type strain sequencing project: providing services to taxonomists for standard genome sequencing and annotation.</title>
        <authorList>
            <consortium name="The Broad Institute Genomics Platform"/>
            <consortium name="The Broad Institute Genome Sequencing Center for Infectious Disease"/>
            <person name="Wu L."/>
            <person name="Ma J."/>
        </authorList>
    </citation>
    <scope>NUCLEOTIDE SEQUENCE [LARGE SCALE GENOMIC DNA]</scope>
    <source>
        <strain evidence="11">CGMCC 4.7349</strain>
    </source>
</reference>
<feature type="transmembrane region" description="Helical" evidence="8">
    <location>
        <begin position="415"/>
        <end position="432"/>
    </location>
</feature>
<dbReference type="RefSeq" id="WP_189173766.1">
    <property type="nucleotide sequence ID" value="NZ_BMNG01000004.1"/>
</dbReference>
<feature type="transmembrane region" description="Helical" evidence="8">
    <location>
        <begin position="512"/>
        <end position="530"/>
    </location>
</feature>
<evidence type="ECO:0000256" key="3">
    <source>
        <dbReference type="ARBA" id="ARBA00022692"/>
    </source>
</evidence>
<sequence length="748" mass="80167">MQQARTRWADIYDRFLASDPGMTRMRSALSTVCAVGLTLGILAALDAPVPILVTGALTAMVSTAAVTEPRPHDQALTLALGVPVTLAVMATGSALAPYRVAADVVFVLLIFAAIYIRRLGPRATTLGVFAFQLFFVTQFVETRVEQLPQLGLAVLVAFASTALVRFAVLRSPPRRTLARLQRAFGLRLVVVLDALVEVAECGPQAPRAERAADALRRSTARLHTAALMIQNQLAVGTPDARTATAIQRRVAEAETAAERLAILVLRVLRPGAAIDTLTPHLTKARPSGSAIEARDRAALPVLIAELRALRVTIGPGPLHPPGVDPAEVRHQLLGYRSDEQLPDASPAMQDVFRTTGDFAHALFSLHLAVDGETPAVQDNPQAARSRQELKAEESGPAKDSIPKQQSPRIRPTTRTALQVAIGSTLAVVGGELVSPQRWYWAVFTCWVVFISTASTGEILVRGYRRLIGTVAGVVAGLALAALMGNTPWLAFTLAGLSVFGMYYTITVSYTLMSFFVTTMIGMLYTLLHTLTPGVLVVRIEETALGIACGLTAALLVLPVHTRERTDQLLRDALERLRAVLSQSLAQLGGESGGDLLDPARALDSALDSLRLSVQPLITPISPLRSRRRTALCVLGLLETAAFHTRSLAATAERVPSGLHIGADPRLVNEASRIDRNLATLISQVAVQVEGDTTLVRGPGIPTQLGVSEGGARPEDVNATRRVLRHLQRVDESIQSLARTLHLPVHDDS</sequence>
<comment type="similarity">
    <text evidence="6">Belongs to the YccS/YhfK family.</text>
</comment>
<dbReference type="InterPro" id="IPR049453">
    <property type="entry name" value="Memb_transporter_dom"/>
</dbReference>
<keyword evidence="3 8" id="KW-0812">Transmembrane</keyword>
<dbReference type="PANTHER" id="PTHR30509">
    <property type="entry name" value="P-HYDROXYBENZOIC ACID EFFLUX PUMP SUBUNIT-RELATED"/>
    <property type="match status" value="1"/>
</dbReference>
<feature type="transmembrane region" description="Helical" evidence="8">
    <location>
        <begin position="123"/>
        <end position="140"/>
    </location>
</feature>
<dbReference type="EMBL" id="BMNG01000004">
    <property type="protein sequence ID" value="GGO41637.1"/>
    <property type="molecule type" value="Genomic_DNA"/>
</dbReference>
<evidence type="ECO:0000313" key="10">
    <source>
        <dbReference type="EMBL" id="GGO41637.1"/>
    </source>
</evidence>
<feature type="region of interest" description="Disordered" evidence="7">
    <location>
        <begin position="374"/>
        <end position="410"/>
    </location>
</feature>
<proteinExistence type="inferred from homology"/>
<evidence type="ECO:0000313" key="11">
    <source>
        <dbReference type="Proteomes" id="UP000656881"/>
    </source>
</evidence>
<keyword evidence="11" id="KW-1185">Reference proteome</keyword>
<keyword evidence="5 8" id="KW-0472">Membrane</keyword>
<evidence type="ECO:0000256" key="1">
    <source>
        <dbReference type="ARBA" id="ARBA00004651"/>
    </source>
</evidence>
<feature type="transmembrane region" description="Helical" evidence="8">
    <location>
        <begin position="438"/>
        <end position="459"/>
    </location>
</feature>
<dbReference type="Pfam" id="PF13515">
    <property type="entry name" value="FUSC_2"/>
    <property type="match status" value="1"/>
</dbReference>
<dbReference type="Proteomes" id="UP000656881">
    <property type="component" value="Unassembled WGS sequence"/>
</dbReference>
<feature type="transmembrane region" description="Helical" evidence="8">
    <location>
        <begin position="152"/>
        <end position="169"/>
    </location>
</feature>
<evidence type="ECO:0000256" key="6">
    <source>
        <dbReference type="ARBA" id="ARBA00043993"/>
    </source>
</evidence>
<evidence type="ECO:0000256" key="5">
    <source>
        <dbReference type="ARBA" id="ARBA00023136"/>
    </source>
</evidence>
<accession>A0ABQ2LPW4</accession>
<organism evidence="10 11">
    <name type="scientific">Streptomyces lasiicapitis</name>
    <dbReference type="NCBI Taxonomy" id="1923961"/>
    <lineage>
        <taxon>Bacteria</taxon>
        <taxon>Bacillati</taxon>
        <taxon>Actinomycetota</taxon>
        <taxon>Actinomycetes</taxon>
        <taxon>Kitasatosporales</taxon>
        <taxon>Streptomycetaceae</taxon>
        <taxon>Streptomyces</taxon>
    </lineage>
</organism>
<comment type="subcellular location">
    <subcellularLocation>
        <location evidence="1">Cell membrane</location>
        <topology evidence="1">Multi-pass membrane protein</topology>
    </subcellularLocation>
</comment>
<evidence type="ECO:0000256" key="2">
    <source>
        <dbReference type="ARBA" id="ARBA00022475"/>
    </source>
</evidence>
<comment type="caution">
    <text evidence="10">The sequence shown here is derived from an EMBL/GenBank/DDBJ whole genome shotgun (WGS) entry which is preliminary data.</text>
</comment>